<gene>
    <name evidence="15" type="ORF">EV690_0730</name>
</gene>
<evidence type="ECO:0000256" key="14">
    <source>
        <dbReference type="SAM" id="Phobius"/>
    </source>
</evidence>
<keyword evidence="7 14" id="KW-0812">Transmembrane</keyword>
<proteinExistence type="inferred from homology"/>
<dbReference type="GO" id="GO:0009401">
    <property type="term" value="P:phosphoenolpyruvate-dependent sugar phosphotransferase system"/>
    <property type="evidence" value="ECO:0007669"/>
    <property type="project" value="UniProtKB-KW"/>
</dbReference>
<dbReference type="AlphaFoldDB" id="A0A4R1K6B6"/>
<feature type="transmembrane region" description="Helical" evidence="14">
    <location>
        <begin position="6"/>
        <end position="30"/>
    </location>
</feature>
<dbReference type="NCBIfam" id="NF009553">
    <property type="entry name" value="PRK12997.1-5"/>
    <property type="match status" value="1"/>
</dbReference>
<evidence type="ECO:0000256" key="7">
    <source>
        <dbReference type="ARBA" id="ARBA00022692"/>
    </source>
</evidence>
<evidence type="ECO:0000313" key="15">
    <source>
        <dbReference type="EMBL" id="TCK58599.1"/>
    </source>
</evidence>
<dbReference type="PANTHER" id="PTHR33843:SF4">
    <property type="entry name" value="ASCORBATE-SPECIFIC PTS SYSTEM EIIC COMPONENT"/>
    <property type="match status" value="1"/>
</dbReference>
<evidence type="ECO:0000256" key="8">
    <source>
        <dbReference type="ARBA" id="ARBA00022989"/>
    </source>
</evidence>
<dbReference type="NCBIfam" id="NF006920">
    <property type="entry name" value="PRK09410.1-2"/>
    <property type="match status" value="1"/>
</dbReference>
<evidence type="ECO:0000256" key="6">
    <source>
        <dbReference type="ARBA" id="ARBA00022683"/>
    </source>
</evidence>
<reference evidence="15 16" key="1">
    <citation type="submission" date="2019-03" db="EMBL/GenBank/DDBJ databases">
        <title>Genomic Encyclopedia of Type Strains, Phase IV (KMG-IV): sequencing the most valuable type-strain genomes for metagenomic binning, comparative biology and taxonomic classification.</title>
        <authorList>
            <person name="Goeker M."/>
        </authorList>
    </citation>
    <scope>NUCLEOTIDE SEQUENCE [LARGE SCALE GENOMIC DNA]</scope>
    <source>
        <strain evidence="15 16">DSM 18577</strain>
    </source>
</reference>
<keyword evidence="8 14" id="KW-1133">Transmembrane helix</keyword>
<evidence type="ECO:0000256" key="5">
    <source>
        <dbReference type="ARBA" id="ARBA00022597"/>
    </source>
</evidence>
<feature type="transmembrane region" description="Helical" evidence="14">
    <location>
        <begin position="181"/>
        <end position="198"/>
    </location>
</feature>
<comment type="subcellular location">
    <subcellularLocation>
        <location evidence="1">Cell membrane</location>
        <topology evidence="1">Multi-pass membrane protein</topology>
    </subcellularLocation>
</comment>
<evidence type="ECO:0000313" key="16">
    <source>
        <dbReference type="Proteomes" id="UP000295565"/>
    </source>
</evidence>
<protein>
    <recommendedName>
        <fullName evidence="12">Ascorbate-specific PTS system EIIC component</fullName>
    </recommendedName>
    <alternativeName>
        <fullName evidence="13">Ascorbate-specific permease IIC component UlaA</fullName>
    </alternativeName>
</protein>
<evidence type="ECO:0000256" key="2">
    <source>
        <dbReference type="ARBA" id="ARBA00011738"/>
    </source>
</evidence>
<feature type="transmembrane region" description="Helical" evidence="14">
    <location>
        <begin position="370"/>
        <end position="392"/>
    </location>
</feature>
<keyword evidence="9 14" id="KW-0472">Membrane</keyword>
<comment type="similarity">
    <text evidence="11">Belongs to the UlaA family.</text>
</comment>
<accession>A0A4R1K6B6</accession>
<evidence type="ECO:0000256" key="9">
    <source>
        <dbReference type="ARBA" id="ARBA00023136"/>
    </source>
</evidence>
<feature type="transmembrane region" description="Helical" evidence="14">
    <location>
        <begin position="255"/>
        <end position="275"/>
    </location>
</feature>
<feature type="transmembrane region" description="Helical" evidence="14">
    <location>
        <begin position="121"/>
        <end position="142"/>
    </location>
</feature>
<feature type="transmembrane region" description="Helical" evidence="14">
    <location>
        <begin position="343"/>
        <end position="363"/>
    </location>
</feature>
<feature type="transmembrane region" description="Helical" evidence="14">
    <location>
        <begin position="42"/>
        <end position="63"/>
    </location>
</feature>
<dbReference type="EMBL" id="SMGD01000011">
    <property type="protein sequence ID" value="TCK58599.1"/>
    <property type="molecule type" value="Genomic_DNA"/>
</dbReference>
<feature type="transmembrane region" description="Helical" evidence="14">
    <location>
        <begin position="97"/>
        <end position="115"/>
    </location>
</feature>
<sequence>MGSFFHFIIYDVLSVPAVLVGLIALIGLVVQKKSIDECIKGSVKTTMGFLIIGAGAGIVIASLGDFSKIFQFAFGIHGVVPTNEAIVAIAQKSFGKEMALIMFFGMIVNIIIARITPWKYIFLTGHHILYMAVMIAAILTAAGMSGVSLIALGAAVLGVIMVLMPAIAQPYMREITGSDDIALGHFSTISYVLSGFVAKRVGNKAKSTEDISVPKSLMFLRDTPVAISCTMAVIFLVSCAFAGKDYVNGVSGGQYWVVFSLIQAITFAAGVYIILQGVRMLISEIVPAFKGISDKLVPNSKPALDCPIVFPYAPNAVLIGFISSFTAGLVGMFICYITHITVIIPGVVPHFFIGATAGVFGNAMGGRRGAVIGAFCEGLLITFLPVFLLPVLGNLGYSNTTFSDSDFGVVGILLGHIVQVFH</sequence>
<keyword evidence="5" id="KW-0762">Sugar transport</keyword>
<name>A0A4R1K6B6_9GAMM</name>
<feature type="transmembrane region" description="Helical" evidence="14">
    <location>
        <begin position="317"/>
        <end position="337"/>
    </location>
</feature>
<keyword evidence="6" id="KW-0598">Phosphotransferase system</keyword>
<organism evidence="15 16">
    <name type="scientific">Celerinatantimonas diazotrophica</name>
    <dbReference type="NCBI Taxonomy" id="412034"/>
    <lineage>
        <taxon>Bacteria</taxon>
        <taxon>Pseudomonadati</taxon>
        <taxon>Pseudomonadota</taxon>
        <taxon>Gammaproteobacteria</taxon>
        <taxon>Celerinatantimonadaceae</taxon>
        <taxon>Celerinatantimonas</taxon>
    </lineage>
</organism>
<comment type="caution">
    <text evidence="15">The sequence shown here is derived from an EMBL/GenBank/DDBJ whole genome shotgun (WGS) entry which is preliminary data.</text>
</comment>
<keyword evidence="4" id="KW-1003">Cell membrane</keyword>
<dbReference type="RefSeq" id="WP_131911566.1">
    <property type="nucleotide sequence ID" value="NZ_OU594967.1"/>
</dbReference>
<feature type="transmembrane region" description="Helical" evidence="14">
    <location>
        <begin position="69"/>
        <end position="90"/>
    </location>
</feature>
<comment type="subunit">
    <text evidence="2">Homodimer.</text>
</comment>
<dbReference type="Pfam" id="PF03611">
    <property type="entry name" value="EIIC-GAT"/>
    <property type="match status" value="1"/>
</dbReference>
<dbReference type="OrthoDB" id="9796178at2"/>
<dbReference type="InterPro" id="IPR051562">
    <property type="entry name" value="Ascorbate-PTS_EIIC"/>
</dbReference>
<evidence type="ECO:0000256" key="11">
    <source>
        <dbReference type="ARBA" id="ARBA00038218"/>
    </source>
</evidence>
<feature type="transmembrane region" description="Helical" evidence="14">
    <location>
        <begin position="149"/>
        <end position="169"/>
    </location>
</feature>
<evidence type="ECO:0000256" key="1">
    <source>
        <dbReference type="ARBA" id="ARBA00004651"/>
    </source>
</evidence>
<dbReference type="GO" id="GO:0005886">
    <property type="term" value="C:plasma membrane"/>
    <property type="evidence" value="ECO:0007669"/>
    <property type="project" value="UniProtKB-SubCell"/>
</dbReference>
<keyword evidence="16" id="KW-1185">Reference proteome</keyword>
<feature type="transmembrane region" description="Helical" evidence="14">
    <location>
        <begin position="219"/>
        <end position="243"/>
    </location>
</feature>
<evidence type="ECO:0000256" key="10">
    <source>
        <dbReference type="ARBA" id="ARBA00037387"/>
    </source>
</evidence>
<evidence type="ECO:0000256" key="12">
    <source>
        <dbReference type="ARBA" id="ARBA00039702"/>
    </source>
</evidence>
<dbReference type="PANTHER" id="PTHR33843">
    <property type="entry name" value="ASCORBATE-SPECIFIC PTS SYSTEM EIIC COMPONENT"/>
    <property type="match status" value="1"/>
</dbReference>
<keyword evidence="3" id="KW-0813">Transport</keyword>
<dbReference type="NCBIfam" id="NF006922">
    <property type="entry name" value="PRK09410.1-5"/>
    <property type="match status" value="1"/>
</dbReference>
<evidence type="ECO:0000256" key="3">
    <source>
        <dbReference type="ARBA" id="ARBA00022448"/>
    </source>
</evidence>
<evidence type="ECO:0000256" key="13">
    <source>
        <dbReference type="ARBA" id="ARBA00042859"/>
    </source>
</evidence>
<dbReference type="InterPro" id="IPR004703">
    <property type="entry name" value="PTS_sugar-sp_permease"/>
</dbReference>
<evidence type="ECO:0000256" key="4">
    <source>
        <dbReference type="ARBA" id="ARBA00022475"/>
    </source>
</evidence>
<comment type="function">
    <text evidence="10">The phosphoenolpyruvate-dependent sugar phosphotransferase system (sugar PTS), a major carbohydrate active transport system, catalyzes the phosphorylation of incoming sugar substrates concomitantly with their translocation across the cell membrane. The enzyme II UlaABC PTS system is involved in ascorbate transport.</text>
</comment>
<dbReference type="Proteomes" id="UP000295565">
    <property type="component" value="Unassembled WGS sequence"/>
</dbReference>